<gene>
    <name evidence="3" type="primary">desA3</name>
    <name evidence="3" type="ORF">EMA8858_01782</name>
</gene>
<evidence type="ECO:0000259" key="2">
    <source>
        <dbReference type="Pfam" id="PF00487"/>
    </source>
</evidence>
<protein>
    <submittedName>
        <fullName evidence="3">NADPH-dependent stearoyl-CoA 9-desaturase</fullName>
        <ecNumber evidence="3">1.14.19.-</ecNumber>
    </submittedName>
</protein>
<evidence type="ECO:0000256" key="1">
    <source>
        <dbReference type="SAM" id="Phobius"/>
    </source>
</evidence>
<accession>A0ABM9APE6</accession>
<dbReference type="PANTHER" id="PTHR19353">
    <property type="entry name" value="FATTY ACID DESATURASE 2"/>
    <property type="match status" value="1"/>
</dbReference>
<sequence length="365" mass="40938">MKPAKYAKVKFLNRDKSLFFSALRENIDAYFDNNHLEKTGGSKLLIKAIFMLSLYLIPFGLILTGNFSNSQMLLLSVVMGLGVAGVGMSVMHDAIHGSFSSSCNVNRFFGASIYLLGGNVYNWDVQHNKLHHTYTNIHDIDEDITGKFMLRLSSGDKLKSAHRFQHIYAFFLYSLMTISFLWKDFKEISLYNKMAESGLVKPFPKKELVTLIISKIGYILFICVLPLLVLDITFGQWFAGFMAMHCTAGIILSTVFQLAHVVEGASQPSVDEKGNIENAWAIHQLNTTANFAGSNKVLSWYIGGLDYQIEHHLFPNISHVHYPAISSIVKNTAEDFGIIYNNKTSFLKGLNSHIKMLHNLGHGVV</sequence>
<dbReference type="RefSeq" id="WP_238806203.1">
    <property type="nucleotide sequence ID" value="NZ_CAKLPY010000001.1"/>
</dbReference>
<dbReference type="PIRSF" id="PIRSF015921">
    <property type="entry name" value="FA_sphinglp_des"/>
    <property type="match status" value="1"/>
</dbReference>
<dbReference type="GO" id="GO:0016491">
    <property type="term" value="F:oxidoreductase activity"/>
    <property type="evidence" value="ECO:0007669"/>
    <property type="project" value="UniProtKB-KW"/>
</dbReference>
<dbReference type="Pfam" id="PF00487">
    <property type="entry name" value="FA_desaturase"/>
    <property type="match status" value="1"/>
</dbReference>
<evidence type="ECO:0000313" key="4">
    <source>
        <dbReference type="Proteomes" id="UP000837932"/>
    </source>
</evidence>
<feature type="transmembrane region" description="Helical" evidence="1">
    <location>
        <begin position="208"/>
        <end position="230"/>
    </location>
</feature>
<evidence type="ECO:0000313" key="3">
    <source>
        <dbReference type="EMBL" id="CAH0995657.1"/>
    </source>
</evidence>
<proteinExistence type="predicted"/>
<feature type="transmembrane region" description="Helical" evidence="1">
    <location>
        <begin position="73"/>
        <end position="91"/>
    </location>
</feature>
<dbReference type="InterPro" id="IPR012171">
    <property type="entry name" value="Fatty_acid_desaturase"/>
</dbReference>
<feature type="transmembrane region" description="Helical" evidence="1">
    <location>
        <begin position="237"/>
        <end position="259"/>
    </location>
</feature>
<feature type="domain" description="Fatty acid desaturase" evidence="2">
    <location>
        <begin position="72"/>
        <end position="341"/>
    </location>
</feature>
<dbReference type="EMBL" id="CAKLPY010000001">
    <property type="protein sequence ID" value="CAH0995657.1"/>
    <property type="molecule type" value="Genomic_DNA"/>
</dbReference>
<dbReference type="Proteomes" id="UP000837932">
    <property type="component" value="Unassembled WGS sequence"/>
</dbReference>
<keyword evidence="4" id="KW-1185">Reference proteome</keyword>
<keyword evidence="1" id="KW-0472">Membrane</keyword>
<organism evidence="3 4">
    <name type="scientific">Emticicia aquatica</name>
    <dbReference type="NCBI Taxonomy" id="1681835"/>
    <lineage>
        <taxon>Bacteria</taxon>
        <taxon>Pseudomonadati</taxon>
        <taxon>Bacteroidota</taxon>
        <taxon>Cytophagia</taxon>
        <taxon>Cytophagales</taxon>
        <taxon>Leadbetterellaceae</taxon>
        <taxon>Emticicia</taxon>
    </lineage>
</organism>
<dbReference type="InterPro" id="IPR005804">
    <property type="entry name" value="FA_desaturase_dom"/>
</dbReference>
<dbReference type="EC" id="1.14.19.-" evidence="3"/>
<keyword evidence="3" id="KW-0560">Oxidoreductase</keyword>
<feature type="transmembrane region" description="Helical" evidence="1">
    <location>
        <begin position="44"/>
        <end position="67"/>
    </location>
</feature>
<dbReference type="PANTHER" id="PTHR19353:SF19">
    <property type="entry name" value="DELTA(5) FATTY ACID DESATURASE C-RELATED"/>
    <property type="match status" value="1"/>
</dbReference>
<keyword evidence="1" id="KW-0812">Transmembrane</keyword>
<feature type="transmembrane region" description="Helical" evidence="1">
    <location>
        <begin position="166"/>
        <end position="182"/>
    </location>
</feature>
<dbReference type="CDD" id="cd03506">
    <property type="entry name" value="Delta6-FADS-like"/>
    <property type="match status" value="1"/>
</dbReference>
<reference evidence="3" key="1">
    <citation type="submission" date="2021-12" db="EMBL/GenBank/DDBJ databases">
        <authorList>
            <person name="Rodrigo-Torres L."/>
            <person name="Arahal R. D."/>
            <person name="Lucena T."/>
        </authorList>
    </citation>
    <scope>NUCLEOTIDE SEQUENCE</scope>
    <source>
        <strain evidence="3">CECT 8858</strain>
    </source>
</reference>
<comment type="caution">
    <text evidence="3">The sequence shown here is derived from an EMBL/GenBank/DDBJ whole genome shotgun (WGS) entry which is preliminary data.</text>
</comment>
<keyword evidence="1" id="KW-1133">Transmembrane helix</keyword>
<name>A0ABM9APE6_9BACT</name>